<dbReference type="AlphaFoldDB" id="A0A6J8ERW3"/>
<evidence type="ECO:0000256" key="1">
    <source>
        <dbReference type="SAM" id="MobiDB-lite"/>
    </source>
</evidence>
<name>A0A6J8ERW3_MYTCO</name>
<feature type="compositionally biased region" description="Polar residues" evidence="1">
    <location>
        <begin position="104"/>
        <end position="128"/>
    </location>
</feature>
<dbReference type="Proteomes" id="UP000507470">
    <property type="component" value="Unassembled WGS sequence"/>
</dbReference>
<dbReference type="OrthoDB" id="10463915at2759"/>
<evidence type="ECO:0000313" key="3">
    <source>
        <dbReference type="Proteomes" id="UP000507470"/>
    </source>
</evidence>
<dbReference type="EMBL" id="CACVKT020009596">
    <property type="protein sequence ID" value="CAC5422412.1"/>
    <property type="molecule type" value="Genomic_DNA"/>
</dbReference>
<feature type="compositionally biased region" description="Basic and acidic residues" evidence="1">
    <location>
        <begin position="149"/>
        <end position="164"/>
    </location>
</feature>
<gene>
    <name evidence="2" type="ORF">MCOR_54463</name>
</gene>
<evidence type="ECO:0000313" key="2">
    <source>
        <dbReference type="EMBL" id="CAC5422412.1"/>
    </source>
</evidence>
<protein>
    <submittedName>
        <fullName evidence="2">Uncharacterized protein</fullName>
    </submittedName>
</protein>
<accession>A0A6J8ERW3</accession>
<feature type="region of interest" description="Disordered" evidence="1">
    <location>
        <begin position="104"/>
        <end position="164"/>
    </location>
</feature>
<proteinExistence type="predicted"/>
<keyword evidence="3" id="KW-1185">Reference proteome</keyword>
<reference evidence="2 3" key="1">
    <citation type="submission" date="2020-06" db="EMBL/GenBank/DDBJ databases">
        <authorList>
            <person name="Li R."/>
            <person name="Bekaert M."/>
        </authorList>
    </citation>
    <scope>NUCLEOTIDE SEQUENCE [LARGE SCALE GENOMIC DNA]</scope>
    <source>
        <strain evidence="3">wild</strain>
    </source>
</reference>
<organism evidence="2 3">
    <name type="scientific">Mytilus coruscus</name>
    <name type="common">Sea mussel</name>
    <dbReference type="NCBI Taxonomy" id="42192"/>
    <lineage>
        <taxon>Eukaryota</taxon>
        <taxon>Metazoa</taxon>
        <taxon>Spiralia</taxon>
        <taxon>Lophotrochozoa</taxon>
        <taxon>Mollusca</taxon>
        <taxon>Bivalvia</taxon>
        <taxon>Autobranchia</taxon>
        <taxon>Pteriomorphia</taxon>
        <taxon>Mytilida</taxon>
        <taxon>Mytiloidea</taxon>
        <taxon>Mytilidae</taxon>
        <taxon>Mytilinae</taxon>
        <taxon>Mytilus</taxon>
    </lineage>
</organism>
<sequence length="262" mass="30141">MNQKTFQTVKQKEPEVGSESAICCTGISPGTTKSNIRAKYRSKERVKNNDVIHYSDEMYDNNVMPLQAEKEAEVTSRTGRSSVYDSLEFNNTQFDRKGRLHKLQSTASQSKSKVSFDTTSMSLQLNSSGEHKSRKSKREISARVTKQSTRTEHRRDNNRLNDSIKNENEHIQKSNNSIKENFQQIKQINEYPKENLRKLTPAPLYPRDNYIAPVVTDNGEEINSLVQNEIRQKYSFDSLEQKPNKTVKRKYGVQTTVPTSLK</sequence>